<feature type="region of interest" description="Disordered" evidence="1">
    <location>
        <begin position="168"/>
        <end position="195"/>
    </location>
</feature>
<dbReference type="PANTHER" id="PTHR38406">
    <property type="entry name" value="TRANSCRIPTIONAL REPRESSOR OPI1"/>
    <property type="match status" value="1"/>
</dbReference>
<keyword evidence="3" id="KW-1185">Reference proteome</keyword>
<proteinExistence type="predicted"/>
<dbReference type="GO" id="GO:0003714">
    <property type="term" value="F:transcription corepressor activity"/>
    <property type="evidence" value="ECO:0007669"/>
    <property type="project" value="InterPro"/>
</dbReference>
<comment type="caution">
    <text evidence="2">The sequence shown here is derived from an EMBL/GenBank/DDBJ whole genome shotgun (WGS) entry which is preliminary data.</text>
</comment>
<dbReference type="Pfam" id="PF08618">
    <property type="entry name" value="Opi1"/>
    <property type="match status" value="1"/>
</dbReference>
<dbReference type="GO" id="GO:0005634">
    <property type="term" value="C:nucleus"/>
    <property type="evidence" value="ECO:0007669"/>
    <property type="project" value="TreeGrafter"/>
</dbReference>
<dbReference type="PANTHER" id="PTHR38406:SF1">
    <property type="entry name" value="TRANSCRIPTIONAL REPRESSOR OPI1"/>
    <property type="match status" value="1"/>
</dbReference>
<dbReference type="InterPro" id="IPR013927">
    <property type="entry name" value="TF_Opi1_Ccg-8"/>
</dbReference>
<reference evidence="2" key="1">
    <citation type="submission" date="2021-01" db="EMBL/GenBank/DDBJ databases">
        <title>Metabolic potential, ecology and presence of endohyphal bacteria is reflected in genomic diversity of Mucoromycotina.</title>
        <authorList>
            <person name="Muszewska A."/>
            <person name="Okrasinska A."/>
            <person name="Steczkiewicz K."/>
            <person name="Drgas O."/>
            <person name="Orlowska M."/>
            <person name="Perlinska-Lenart U."/>
            <person name="Aleksandrzak-Piekarczyk T."/>
            <person name="Szatraj K."/>
            <person name="Zielenkiewicz U."/>
            <person name="Pilsyk S."/>
            <person name="Malc E."/>
            <person name="Mieczkowski P."/>
            <person name="Kruszewska J.S."/>
            <person name="Biernat P."/>
            <person name="Pawlowska J."/>
        </authorList>
    </citation>
    <scope>NUCLEOTIDE SEQUENCE</scope>
    <source>
        <strain evidence="2">WA0000018081</strain>
    </source>
</reference>
<dbReference type="GO" id="GO:0006357">
    <property type="term" value="P:regulation of transcription by RNA polymerase II"/>
    <property type="evidence" value="ECO:0007669"/>
    <property type="project" value="TreeGrafter"/>
</dbReference>
<dbReference type="EMBL" id="JAEPRE010000035">
    <property type="protein sequence ID" value="KAG2235316.1"/>
    <property type="molecule type" value="Genomic_DNA"/>
</dbReference>
<dbReference type="AlphaFoldDB" id="A0A8H7SUK4"/>
<evidence type="ECO:0000256" key="1">
    <source>
        <dbReference type="SAM" id="MobiDB-lite"/>
    </source>
</evidence>
<protein>
    <submittedName>
        <fullName evidence="2">Uncharacterized protein</fullName>
    </submittedName>
</protein>
<dbReference type="Proteomes" id="UP000613177">
    <property type="component" value="Unassembled WGS sequence"/>
</dbReference>
<dbReference type="GO" id="GO:0008654">
    <property type="term" value="P:phospholipid biosynthetic process"/>
    <property type="evidence" value="ECO:0007669"/>
    <property type="project" value="TreeGrafter"/>
</dbReference>
<evidence type="ECO:0000313" key="2">
    <source>
        <dbReference type="EMBL" id="KAG2235316.1"/>
    </source>
</evidence>
<name>A0A8H7SUK4_9FUNG</name>
<evidence type="ECO:0000313" key="3">
    <source>
        <dbReference type="Proteomes" id="UP000613177"/>
    </source>
</evidence>
<sequence>MSYQNRFTSASLFPDPSLPVTREKRKYCNEEEEEITAFGYESKIYNDQRTAIRVEQGKYDVRHLVQDEKVLVVSEEAILETKYDADRYEMSHESDGKTKAAIRYEYDNNKKARITVTEIEKEIMDKYRTPKSMIVPTDMNQVNIIELVSKEIKTAKDSNLMEIRIQVKNTNNEKGTSPSRGAPYHTQNHHHHHQPLLSSRWQQLVVGAGSAAGTTAAVISEESMKCLKYCLSWLQYAIQHIEQQMMTLRNYLVSLASKSTTNNSLTTPNTNQRSVLSGIKKDMVETLRKVVEVITRYAGVSLPTQARQTVRGFILNLPGKWATLNDIRSTNTSPACSPMLAPRKLNQTDPKQEEATIKLLSFGQESVEMLHSVSSVFSDTVDRAELWIDRLKMVPGMGKTNTLDNDNLTLNGESVRLPPIRTLDNSYDHRQKLKLDL</sequence>
<organism evidence="2 3">
    <name type="scientific">Thamnidium elegans</name>
    <dbReference type="NCBI Taxonomy" id="101142"/>
    <lineage>
        <taxon>Eukaryota</taxon>
        <taxon>Fungi</taxon>
        <taxon>Fungi incertae sedis</taxon>
        <taxon>Mucoromycota</taxon>
        <taxon>Mucoromycotina</taxon>
        <taxon>Mucoromycetes</taxon>
        <taxon>Mucorales</taxon>
        <taxon>Mucorineae</taxon>
        <taxon>Mucoraceae</taxon>
        <taxon>Thamnidium</taxon>
    </lineage>
</organism>
<feature type="compositionally biased region" description="Polar residues" evidence="1">
    <location>
        <begin position="168"/>
        <end position="179"/>
    </location>
</feature>
<gene>
    <name evidence="2" type="ORF">INT48_007947</name>
</gene>
<dbReference type="GO" id="GO:0005783">
    <property type="term" value="C:endoplasmic reticulum"/>
    <property type="evidence" value="ECO:0007669"/>
    <property type="project" value="TreeGrafter"/>
</dbReference>
<dbReference type="GO" id="GO:0030968">
    <property type="term" value="P:endoplasmic reticulum unfolded protein response"/>
    <property type="evidence" value="ECO:0007669"/>
    <property type="project" value="TreeGrafter"/>
</dbReference>
<accession>A0A8H7SUK4</accession>